<dbReference type="InterPro" id="IPR057846">
    <property type="entry name" value="wHTH-Calcineurin_assc"/>
</dbReference>
<evidence type="ECO:0000256" key="4">
    <source>
        <dbReference type="ARBA" id="ARBA00025742"/>
    </source>
</evidence>
<name>A0ABW9ZW54_9BACT</name>
<reference evidence="7 8" key="1">
    <citation type="submission" date="2020-01" db="EMBL/GenBank/DDBJ databases">
        <title>Genome analysis.</title>
        <authorList>
            <person name="Wu S."/>
            <person name="Wang G."/>
        </authorList>
    </citation>
    <scope>NUCLEOTIDE SEQUENCE [LARGE SCALE GENOMIC DNA]</scope>
    <source>
        <strain evidence="7 8">SYL130</strain>
    </source>
</reference>
<dbReference type="Pfam" id="PF00149">
    <property type="entry name" value="Metallophos"/>
    <property type="match status" value="1"/>
</dbReference>
<dbReference type="PANTHER" id="PTHR42988:SF2">
    <property type="entry name" value="CYCLIC NUCLEOTIDE PHOSPHODIESTERASE CBUA0032-RELATED"/>
    <property type="match status" value="1"/>
</dbReference>
<dbReference type="SUPFAM" id="SSF56300">
    <property type="entry name" value="Metallo-dependent phosphatases"/>
    <property type="match status" value="1"/>
</dbReference>
<feature type="domain" description="Calcineurin" evidence="6">
    <location>
        <begin position="328"/>
        <end position="377"/>
    </location>
</feature>
<evidence type="ECO:0000259" key="6">
    <source>
        <dbReference type="Pfam" id="PF24408"/>
    </source>
</evidence>
<dbReference type="Proteomes" id="UP000753802">
    <property type="component" value="Unassembled WGS sequence"/>
</dbReference>
<evidence type="ECO:0000313" key="7">
    <source>
        <dbReference type="EMBL" id="NCI51376.1"/>
    </source>
</evidence>
<evidence type="ECO:0008006" key="9">
    <source>
        <dbReference type="Google" id="ProtNLM"/>
    </source>
</evidence>
<dbReference type="RefSeq" id="WP_161819660.1">
    <property type="nucleotide sequence ID" value="NZ_JAACJS010000015.1"/>
</dbReference>
<evidence type="ECO:0000256" key="2">
    <source>
        <dbReference type="ARBA" id="ARBA00022801"/>
    </source>
</evidence>
<evidence type="ECO:0000256" key="3">
    <source>
        <dbReference type="ARBA" id="ARBA00023004"/>
    </source>
</evidence>
<evidence type="ECO:0000259" key="5">
    <source>
        <dbReference type="Pfam" id="PF00149"/>
    </source>
</evidence>
<evidence type="ECO:0000313" key="8">
    <source>
        <dbReference type="Proteomes" id="UP000753802"/>
    </source>
</evidence>
<accession>A0ABW9ZW54</accession>
<keyword evidence="2" id="KW-0378">Hydrolase</keyword>
<comment type="caution">
    <text evidence="7">The sequence shown here is derived from an EMBL/GenBank/DDBJ whole genome shotgun (WGS) entry which is preliminary data.</text>
</comment>
<comment type="similarity">
    <text evidence="4">Belongs to the cyclic nucleotide phosphodiesterase class-III family.</text>
</comment>
<evidence type="ECO:0000256" key="1">
    <source>
        <dbReference type="ARBA" id="ARBA00022723"/>
    </source>
</evidence>
<feature type="domain" description="Calcineurin-like phosphoesterase" evidence="5">
    <location>
        <begin position="7"/>
        <end position="251"/>
    </location>
</feature>
<sequence length="403" mass="46028">MSEAKRIKIAIVSDMHCHPESKNSAENQTWLFSDKLRRPTNEHPVENLLEIIDNKKIEVDYVLSPGDYADQANKQGLLSGWSYLKEMALAMKCPEILGTIGNHDIDSRHTYSNYSYEMPRKIRQNFPLHDNVLGKFWDEGYSFIDTDDVQFLIINSCHYHTHYEKSNPNATVENPAIKGKIDPAQLEEIEKILNSSCDHTKIKIAMSHHHPVTHARSNLGEKDTMEHGQELIELLGKFKFDLYLYGHKHDPWMRYVNTTSGHLLPTFSSGSFSATTQVLWANKNNYFHLIEIIKQGSQIATGEIETYTFQNQIGWQQGKDLGFLTNTGFGNHEAIEDISNRIINLFNGRSVIPWKEVIAGVPEISHLTPEKIEMLENDLGSRNVHVGNKIGINPKHLYYADSN</sequence>
<keyword evidence="8" id="KW-1185">Reference proteome</keyword>
<dbReference type="Pfam" id="PF24408">
    <property type="entry name" value="wHTH-Calcineurin_assc"/>
    <property type="match status" value="1"/>
</dbReference>
<dbReference type="InterPro" id="IPR029052">
    <property type="entry name" value="Metallo-depent_PP-like"/>
</dbReference>
<dbReference type="InterPro" id="IPR050884">
    <property type="entry name" value="CNP_phosphodiesterase-III"/>
</dbReference>
<keyword evidence="1" id="KW-0479">Metal-binding</keyword>
<keyword evidence="3" id="KW-0408">Iron</keyword>
<gene>
    <name evidence="7" type="ORF">GWC95_15715</name>
</gene>
<protein>
    <recommendedName>
        <fullName evidence="9">Calcineurin-like phosphoesterase domain-containing protein</fullName>
    </recommendedName>
</protein>
<proteinExistence type="inferred from homology"/>
<dbReference type="Gene3D" id="3.60.21.10">
    <property type="match status" value="1"/>
</dbReference>
<dbReference type="InterPro" id="IPR004843">
    <property type="entry name" value="Calcineurin-like_PHP"/>
</dbReference>
<dbReference type="EMBL" id="JAACJS010000015">
    <property type="protein sequence ID" value="NCI51376.1"/>
    <property type="molecule type" value="Genomic_DNA"/>
</dbReference>
<dbReference type="PANTHER" id="PTHR42988">
    <property type="entry name" value="PHOSPHOHYDROLASE"/>
    <property type="match status" value="1"/>
</dbReference>
<organism evidence="7 8">
    <name type="scientific">Sediminibacterium roseum</name>
    <dbReference type="NCBI Taxonomy" id="1978412"/>
    <lineage>
        <taxon>Bacteria</taxon>
        <taxon>Pseudomonadati</taxon>
        <taxon>Bacteroidota</taxon>
        <taxon>Chitinophagia</taxon>
        <taxon>Chitinophagales</taxon>
        <taxon>Chitinophagaceae</taxon>
        <taxon>Sediminibacterium</taxon>
    </lineage>
</organism>